<dbReference type="CDD" id="cd01949">
    <property type="entry name" value="GGDEF"/>
    <property type="match status" value="1"/>
</dbReference>
<dbReference type="Gene3D" id="3.30.70.270">
    <property type="match status" value="1"/>
</dbReference>
<feature type="transmembrane region" description="Helical" evidence="1">
    <location>
        <begin position="117"/>
        <end position="137"/>
    </location>
</feature>
<comment type="caution">
    <text evidence="6">The sequence shown here is derived from an EMBL/GenBank/DDBJ whole genome shotgun (WGS) entry which is preliminary data.</text>
</comment>
<dbReference type="AlphaFoldDB" id="A0A1J5RKJ2"/>
<dbReference type="PROSITE" id="PS50113">
    <property type="entry name" value="PAC"/>
    <property type="match status" value="1"/>
</dbReference>
<dbReference type="SUPFAM" id="SSF55073">
    <property type="entry name" value="Nucleotide cyclase"/>
    <property type="match status" value="1"/>
</dbReference>
<evidence type="ECO:0000259" key="2">
    <source>
        <dbReference type="PROSITE" id="PS50112"/>
    </source>
</evidence>
<organism evidence="6">
    <name type="scientific">mine drainage metagenome</name>
    <dbReference type="NCBI Taxonomy" id="410659"/>
    <lineage>
        <taxon>unclassified sequences</taxon>
        <taxon>metagenomes</taxon>
        <taxon>ecological metagenomes</taxon>
    </lineage>
</organism>
<dbReference type="NCBIfam" id="TIGR00254">
    <property type="entry name" value="GGDEF"/>
    <property type="match status" value="1"/>
</dbReference>
<evidence type="ECO:0000259" key="3">
    <source>
        <dbReference type="PROSITE" id="PS50113"/>
    </source>
</evidence>
<keyword evidence="1" id="KW-0472">Membrane</keyword>
<dbReference type="FunFam" id="3.30.70.270:FF:000001">
    <property type="entry name" value="Diguanylate cyclase domain protein"/>
    <property type="match status" value="1"/>
</dbReference>
<dbReference type="InterPro" id="IPR035965">
    <property type="entry name" value="PAS-like_dom_sf"/>
</dbReference>
<keyword evidence="1" id="KW-0812">Transmembrane</keyword>
<dbReference type="CDD" id="cd00130">
    <property type="entry name" value="PAS"/>
    <property type="match status" value="1"/>
</dbReference>
<protein>
    <submittedName>
        <fullName evidence="6">Cyclic di-GMP phosphodiesterase Gmr</fullName>
        <ecNumber evidence="6">3.1.4.52</ecNumber>
    </submittedName>
</protein>
<dbReference type="EMBL" id="MLJW01000363">
    <property type="protein sequence ID" value="OIQ88661.1"/>
    <property type="molecule type" value="Genomic_DNA"/>
</dbReference>
<dbReference type="SUPFAM" id="SSF141868">
    <property type="entry name" value="EAL domain-like"/>
    <property type="match status" value="1"/>
</dbReference>
<dbReference type="EC" id="3.1.4.52" evidence="6"/>
<feature type="domain" description="PAC" evidence="3">
    <location>
        <begin position="760"/>
        <end position="812"/>
    </location>
</feature>
<dbReference type="InterPro" id="IPR052155">
    <property type="entry name" value="Biofilm_reg_signaling"/>
</dbReference>
<dbReference type="InterPro" id="IPR000014">
    <property type="entry name" value="PAS"/>
</dbReference>
<dbReference type="PANTHER" id="PTHR44757">
    <property type="entry name" value="DIGUANYLATE CYCLASE DGCP"/>
    <property type="match status" value="1"/>
</dbReference>
<proteinExistence type="predicted"/>
<evidence type="ECO:0000256" key="1">
    <source>
        <dbReference type="SAM" id="Phobius"/>
    </source>
</evidence>
<dbReference type="Pfam" id="PF13188">
    <property type="entry name" value="PAS_8"/>
    <property type="match status" value="1"/>
</dbReference>
<dbReference type="CDD" id="cd01948">
    <property type="entry name" value="EAL"/>
    <property type="match status" value="1"/>
</dbReference>
<name>A0A1J5RKJ2_9ZZZZ</name>
<dbReference type="SMART" id="SM00267">
    <property type="entry name" value="GGDEF"/>
    <property type="match status" value="1"/>
</dbReference>
<dbReference type="SMART" id="SM00086">
    <property type="entry name" value="PAC"/>
    <property type="match status" value="1"/>
</dbReference>
<dbReference type="InterPro" id="IPR001633">
    <property type="entry name" value="EAL_dom"/>
</dbReference>
<gene>
    <name evidence="6" type="primary">gmr_147</name>
    <name evidence="6" type="ORF">GALL_294440</name>
</gene>
<dbReference type="InterPro" id="IPR035919">
    <property type="entry name" value="EAL_sf"/>
</dbReference>
<feature type="domain" description="PAS" evidence="2">
    <location>
        <begin position="671"/>
        <end position="742"/>
    </location>
</feature>
<keyword evidence="6" id="KW-0378">Hydrolase</keyword>
<feature type="domain" description="GGDEF" evidence="5">
    <location>
        <begin position="844"/>
        <end position="976"/>
    </location>
</feature>
<feature type="transmembrane region" description="Helical" evidence="1">
    <location>
        <begin position="45"/>
        <end position="64"/>
    </location>
</feature>
<dbReference type="InterPro" id="IPR000160">
    <property type="entry name" value="GGDEF_dom"/>
</dbReference>
<feature type="transmembrane region" description="Helical" evidence="1">
    <location>
        <begin position="12"/>
        <end position="33"/>
    </location>
</feature>
<dbReference type="InterPro" id="IPR043128">
    <property type="entry name" value="Rev_trsase/Diguanyl_cyclase"/>
</dbReference>
<dbReference type="Pfam" id="PF13426">
    <property type="entry name" value="PAS_9"/>
    <property type="match status" value="1"/>
</dbReference>
<dbReference type="PANTHER" id="PTHR44757:SF2">
    <property type="entry name" value="BIOFILM ARCHITECTURE MAINTENANCE PROTEIN MBAA"/>
    <property type="match status" value="1"/>
</dbReference>
<dbReference type="InterPro" id="IPR000700">
    <property type="entry name" value="PAS-assoc_C"/>
</dbReference>
<dbReference type="PROSITE" id="PS50887">
    <property type="entry name" value="GGDEF"/>
    <property type="match status" value="1"/>
</dbReference>
<dbReference type="SUPFAM" id="SSF55785">
    <property type="entry name" value="PYP-like sensor domain (PAS domain)"/>
    <property type="match status" value="2"/>
</dbReference>
<accession>A0A1J5RKJ2</accession>
<dbReference type="Pfam" id="PF00563">
    <property type="entry name" value="EAL"/>
    <property type="match status" value="1"/>
</dbReference>
<dbReference type="Pfam" id="PF00990">
    <property type="entry name" value="GGDEF"/>
    <property type="match status" value="1"/>
</dbReference>
<dbReference type="InterPro" id="IPR001610">
    <property type="entry name" value="PAC"/>
</dbReference>
<dbReference type="PROSITE" id="PS50112">
    <property type="entry name" value="PAS"/>
    <property type="match status" value="1"/>
</dbReference>
<evidence type="ECO:0000313" key="6">
    <source>
        <dbReference type="EMBL" id="OIQ88661.1"/>
    </source>
</evidence>
<feature type="transmembrane region" description="Helical" evidence="1">
    <location>
        <begin position="183"/>
        <end position="205"/>
    </location>
</feature>
<reference evidence="6" key="1">
    <citation type="submission" date="2016-10" db="EMBL/GenBank/DDBJ databases">
        <title>Sequence of Gallionella enrichment culture.</title>
        <authorList>
            <person name="Poehlein A."/>
            <person name="Muehling M."/>
            <person name="Daniel R."/>
        </authorList>
    </citation>
    <scope>NUCLEOTIDE SEQUENCE</scope>
</reference>
<feature type="transmembrane region" description="Helical" evidence="1">
    <location>
        <begin position="149"/>
        <end position="171"/>
    </location>
</feature>
<sequence>MPVLQRAARNDIAMISGALVILLAGLVMFGWAFGIPAMTQFNPDWNPMVPGTALCFMLSGLSLLQYRRFSGRMISSAQRIMVWLILLLAGARVFELVSGRVLGFEHLAMEGLAGVEAVGHMSPLTVVGFLAFGIGMLVNQRDRSRKTGLLTRTLAGVLLALGLFVTLGYWLRLQYFFEPVYLWTGLIWMSLPTAIGMTLLGVGLWSRSSRAERDVAVVATELNATRINRATLIVVAATSIITAVAGLQFLDETVIEQASSNMTQLLNASRESIAGDLESRTQYALLASLEPEFRAAATALLRNADNKPAVAHANRLAEPLLDHGFSGIGLEGGGGRLTMAGRLLPSTATFVRLNGDDNISLAWDNGYTLRVRVPLDRESDATPAGFLVFEQALPHLNRMIEEGNRWGDTGSMPMCARLDRERLLCFPQREQGGMYVVPDTINGHPLPMTYALAGQSGIKSLVDYRGHYVLSAYGPLGNTSLGLVLRMDLAELYAPAKKELLVSIPLIALLVLAGLWTIRSLVNPLVRDLADAYSSEKAARARFDAAMQSSPDGFVIYESIRDQAGDIVDFRCAYLNHHAEKMVGLACPGGVSGNLVGSTFLQAFPERTADFIQYRLVVQTRKLRIDELSLTDDDGATLWFMRQAVPMSEGLAITYREVTQERRLVQQLEYSNRLRSAIMESAAYSIISTDVNGIILTFNQAAERMLWYRADEMVGKATPELIHDAEEIRMRAEELSHELGHAVAPGFEVIVVKAKVNLVEEHEWTYVRKDGSRFPVLLSVTALRDEYQNINGYLGIAYDISERKRNEEYIRHIALHDVLTGLPNRALLDDRVMVAIEQQHRHSATFALAMMDIDHFKHINDSMGHHMGDMLLKEFVECVKSCLRPVDTLARMGGDEFVLLLPDSDQAGAETVVERILHKLVPPVNVGIQEVHVTASIGISICPRDGQNLNELLRCADVAMYWVKEHGRNGYKVFSPEMDGSGAERLGLERDLHLALEHGGFSLLYQPKVDLKTNIITGVEALLRLRRADGQYVSPADFIPLAEETGLIVPIGQWVLETACRDVVRMQNLLGAPLGIAVNISPRQFMNSGLVGTVEDVLGRTSLDAAQLELEITESVLMDDRSSVAATLSALHALGVRIAIDDFGTGYSSLSYLKRYPISRLKIDQSFVRDVTTDSGDAALIAAIIAMGRSLNISVIAEGIETDEQLAFLVASGCDQGQGFHIGHPMAFDALLHWLADDSRWQLDKAPR</sequence>
<dbReference type="NCBIfam" id="TIGR00229">
    <property type="entry name" value="sensory_box"/>
    <property type="match status" value="1"/>
</dbReference>
<feature type="transmembrane region" description="Helical" evidence="1">
    <location>
        <begin position="76"/>
        <end position="97"/>
    </location>
</feature>
<dbReference type="GO" id="GO:0071111">
    <property type="term" value="F:cyclic-guanylate-specific phosphodiesterase activity"/>
    <property type="evidence" value="ECO:0007669"/>
    <property type="project" value="UniProtKB-EC"/>
</dbReference>
<dbReference type="Gene3D" id="3.20.20.450">
    <property type="entry name" value="EAL domain"/>
    <property type="match status" value="1"/>
</dbReference>
<dbReference type="PROSITE" id="PS50883">
    <property type="entry name" value="EAL"/>
    <property type="match status" value="1"/>
</dbReference>
<dbReference type="SMART" id="SM00052">
    <property type="entry name" value="EAL"/>
    <property type="match status" value="1"/>
</dbReference>
<evidence type="ECO:0000259" key="4">
    <source>
        <dbReference type="PROSITE" id="PS50883"/>
    </source>
</evidence>
<dbReference type="SMART" id="SM00091">
    <property type="entry name" value="PAS"/>
    <property type="match status" value="2"/>
</dbReference>
<evidence type="ECO:0000259" key="5">
    <source>
        <dbReference type="PROSITE" id="PS50887"/>
    </source>
</evidence>
<keyword evidence="1" id="KW-1133">Transmembrane helix</keyword>
<feature type="domain" description="EAL" evidence="4">
    <location>
        <begin position="985"/>
        <end position="1239"/>
    </location>
</feature>
<dbReference type="InterPro" id="IPR029787">
    <property type="entry name" value="Nucleotide_cyclase"/>
</dbReference>
<dbReference type="Gene3D" id="3.30.450.20">
    <property type="entry name" value="PAS domain"/>
    <property type="match status" value="2"/>
</dbReference>